<accession>A0A9D1HMF9</accession>
<name>A0A9D1HMF9_9FIRM</name>
<dbReference type="Proteomes" id="UP000824175">
    <property type="component" value="Unassembled WGS sequence"/>
</dbReference>
<dbReference type="AlphaFoldDB" id="A0A9D1HMF9"/>
<protein>
    <submittedName>
        <fullName evidence="1">Uncharacterized protein</fullName>
    </submittedName>
</protein>
<reference evidence="1" key="1">
    <citation type="submission" date="2020-10" db="EMBL/GenBank/DDBJ databases">
        <authorList>
            <person name="Gilroy R."/>
        </authorList>
    </citation>
    <scope>NUCLEOTIDE SEQUENCE</scope>
    <source>
        <strain evidence="1">CHK195-11698</strain>
    </source>
</reference>
<evidence type="ECO:0000313" key="2">
    <source>
        <dbReference type="Proteomes" id="UP000824175"/>
    </source>
</evidence>
<evidence type="ECO:0000313" key="1">
    <source>
        <dbReference type="EMBL" id="HIU12811.1"/>
    </source>
</evidence>
<proteinExistence type="predicted"/>
<dbReference type="EMBL" id="DVMJ01000012">
    <property type="protein sequence ID" value="HIU12811.1"/>
    <property type="molecule type" value="Genomic_DNA"/>
</dbReference>
<sequence length="427" mass="50748">MCIDKIDLDIYNRYRDTISRLIELEVCEKKEKVETTTELILYALLDINMQINKYNTRNIDIGMFYQLMIKIDFLLAAVEFLYRNFHIASCRKCIWEKDFEDIKKFRLYRSLTIAHPLETTRYEEYGFDDSNEKWCLDVKVNGKVDSVLFPELRNSDFIIVIKEKEKTLLARKPVYICQDIISIAYIALKHLEMFTDKINLRLENYIHKLKNTPIDVDKNTDITSYILGLSKEVIKRYPSEIIVKKYDNGKEGYVSDLQDALFRLKYTFDDDMREKDYRIYKQDIQNAVLNYAKSVQNMTLYEDRMNERLHNLLYPDNTFLLHTSSNDQLDYAHQKIIAYLAHSNERSVEKAKDKLEQLTYDGCKECCSCTNEEWGVIQLICIQFELIPFFSINFDVTDKELCLQYCTALYFANKYEDELDTNNPLKE</sequence>
<gene>
    <name evidence="1" type="ORF">IAD15_01900</name>
</gene>
<organism evidence="1 2">
    <name type="scientific">Candidatus Fimiplasma intestinipullorum</name>
    <dbReference type="NCBI Taxonomy" id="2840825"/>
    <lineage>
        <taxon>Bacteria</taxon>
        <taxon>Bacillati</taxon>
        <taxon>Bacillota</taxon>
        <taxon>Clostridia</taxon>
        <taxon>Eubacteriales</taxon>
        <taxon>Candidatus Fimiplasma</taxon>
    </lineage>
</organism>
<reference evidence="1" key="2">
    <citation type="journal article" date="2021" name="PeerJ">
        <title>Extensive microbial diversity within the chicken gut microbiome revealed by metagenomics and culture.</title>
        <authorList>
            <person name="Gilroy R."/>
            <person name="Ravi A."/>
            <person name="Getino M."/>
            <person name="Pursley I."/>
            <person name="Horton D.L."/>
            <person name="Alikhan N.F."/>
            <person name="Baker D."/>
            <person name="Gharbi K."/>
            <person name="Hall N."/>
            <person name="Watson M."/>
            <person name="Adriaenssens E.M."/>
            <person name="Foster-Nyarko E."/>
            <person name="Jarju S."/>
            <person name="Secka A."/>
            <person name="Antonio M."/>
            <person name="Oren A."/>
            <person name="Chaudhuri R.R."/>
            <person name="La Ragione R."/>
            <person name="Hildebrand F."/>
            <person name="Pallen M.J."/>
        </authorList>
    </citation>
    <scope>NUCLEOTIDE SEQUENCE</scope>
    <source>
        <strain evidence="1">CHK195-11698</strain>
    </source>
</reference>
<comment type="caution">
    <text evidence="1">The sequence shown here is derived from an EMBL/GenBank/DDBJ whole genome shotgun (WGS) entry which is preliminary data.</text>
</comment>